<feature type="domain" description="HTH araC/xylS-type" evidence="4">
    <location>
        <begin position="48"/>
        <end position="146"/>
    </location>
</feature>
<evidence type="ECO:0000256" key="3">
    <source>
        <dbReference type="ARBA" id="ARBA00023163"/>
    </source>
</evidence>
<evidence type="ECO:0000256" key="2">
    <source>
        <dbReference type="ARBA" id="ARBA00023125"/>
    </source>
</evidence>
<dbReference type="EMBL" id="BAAAQM010000042">
    <property type="protein sequence ID" value="GAA1989459.1"/>
    <property type="molecule type" value="Genomic_DNA"/>
</dbReference>
<dbReference type="InterPro" id="IPR009057">
    <property type="entry name" value="Homeodomain-like_sf"/>
</dbReference>
<dbReference type="PROSITE" id="PS00041">
    <property type="entry name" value="HTH_ARAC_FAMILY_1"/>
    <property type="match status" value="1"/>
</dbReference>
<keyword evidence="6" id="KW-1185">Reference proteome</keyword>
<keyword evidence="1" id="KW-0805">Transcription regulation</keyword>
<dbReference type="SUPFAM" id="SSF46689">
    <property type="entry name" value="Homeodomain-like"/>
    <property type="match status" value="2"/>
</dbReference>
<comment type="caution">
    <text evidence="5">The sequence shown here is derived from an EMBL/GenBank/DDBJ whole genome shotgun (WGS) entry which is preliminary data.</text>
</comment>
<keyword evidence="2" id="KW-0238">DNA-binding</keyword>
<sequence>MELAHRRLLIAAATGDPDYATAEELLKLVAIAAGFTTRALPTDDTLAAAARDAIIADVPQAASLCSLADLLSVSPFRLSRVFSRRTGVSLTRYRNRVRVGRAMERLGGGETALADLAAELGFADQAHLTRTVRDHVGHTPVALRRLLTGGNGG</sequence>
<dbReference type="Proteomes" id="UP001499854">
    <property type="component" value="Unassembled WGS sequence"/>
</dbReference>
<dbReference type="PANTHER" id="PTHR46796">
    <property type="entry name" value="HTH-TYPE TRANSCRIPTIONAL ACTIVATOR RHAS-RELATED"/>
    <property type="match status" value="1"/>
</dbReference>
<dbReference type="InterPro" id="IPR018062">
    <property type="entry name" value="HTH_AraC-typ_CS"/>
</dbReference>
<proteinExistence type="predicted"/>
<gene>
    <name evidence="5" type="ORF">GCM10009838_60500</name>
</gene>
<dbReference type="SMART" id="SM00342">
    <property type="entry name" value="HTH_ARAC"/>
    <property type="match status" value="1"/>
</dbReference>
<reference evidence="5 6" key="1">
    <citation type="journal article" date="2019" name="Int. J. Syst. Evol. Microbiol.">
        <title>The Global Catalogue of Microorganisms (GCM) 10K type strain sequencing project: providing services to taxonomists for standard genome sequencing and annotation.</title>
        <authorList>
            <consortium name="The Broad Institute Genomics Platform"/>
            <consortium name="The Broad Institute Genome Sequencing Center for Infectious Disease"/>
            <person name="Wu L."/>
            <person name="Ma J."/>
        </authorList>
    </citation>
    <scope>NUCLEOTIDE SEQUENCE [LARGE SCALE GENOMIC DNA]</scope>
    <source>
        <strain evidence="5 6">JCM 16013</strain>
    </source>
</reference>
<dbReference type="InterPro" id="IPR050204">
    <property type="entry name" value="AraC_XylS_family_regulators"/>
</dbReference>
<evidence type="ECO:0000313" key="5">
    <source>
        <dbReference type="EMBL" id="GAA1989459.1"/>
    </source>
</evidence>
<accession>A0ABN2SN54</accession>
<protein>
    <recommendedName>
        <fullName evidence="4">HTH araC/xylS-type domain-containing protein</fullName>
    </recommendedName>
</protein>
<dbReference type="PROSITE" id="PS01124">
    <property type="entry name" value="HTH_ARAC_FAMILY_2"/>
    <property type="match status" value="1"/>
</dbReference>
<evidence type="ECO:0000313" key="6">
    <source>
        <dbReference type="Proteomes" id="UP001499854"/>
    </source>
</evidence>
<dbReference type="InterPro" id="IPR018060">
    <property type="entry name" value="HTH_AraC"/>
</dbReference>
<organism evidence="5 6">
    <name type="scientific">Catenulispora subtropica</name>
    <dbReference type="NCBI Taxonomy" id="450798"/>
    <lineage>
        <taxon>Bacteria</taxon>
        <taxon>Bacillati</taxon>
        <taxon>Actinomycetota</taxon>
        <taxon>Actinomycetes</taxon>
        <taxon>Catenulisporales</taxon>
        <taxon>Catenulisporaceae</taxon>
        <taxon>Catenulispora</taxon>
    </lineage>
</organism>
<evidence type="ECO:0000259" key="4">
    <source>
        <dbReference type="PROSITE" id="PS01124"/>
    </source>
</evidence>
<name>A0ABN2SN54_9ACTN</name>
<dbReference type="Pfam" id="PF12833">
    <property type="entry name" value="HTH_18"/>
    <property type="match status" value="1"/>
</dbReference>
<evidence type="ECO:0000256" key="1">
    <source>
        <dbReference type="ARBA" id="ARBA00023015"/>
    </source>
</evidence>
<dbReference type="Gene3D" id="1.10.10.60">
    <property type="entry name" value="Homeodomain-like"/>
    <property type="match status" value="1"/>
</dbReference>
<keyword evidence="3" id="KW-0804">Transcription</keyword>